<feature type="domain" description="Putative zinc-finger" evidence="2">
    <location>
        <begin position="29"/>
        <end position="62"/>
    </location>
</feature>
<feature type="region of interest" description="Disordered" evidence="1">
    <location>
        <begin position="1"/>
        <end position="26"/>
    </location>
</feature>
<dbReference type="RefSeq" id="WP_289271476.1">
    <property type="nucleotide sequence ID" value="NZ_OX365700.1"/>
</dbReference>
<evidence type="ECO:0000313" key="3">
    <source>
        <dbReference type="EMBL" id="CAI4034060.1"/>
    </source>
</evidence>
<dbReference type="InterPro" id="IPR027383">
    <property type="entry name" value="Znf_put"/>
</dbReference>
<evidence type="ECO:0000313" key="4">
    <source>
        <dbReference type="Proteomes" id="UP001179121"/>
    </source>
</evidence>
<dbReference type="AlphaFoldDB" id="A0AA86N3G6"/>
<evidence type="ECO:0000259" key="2">
    <source>
        <dbReference type="Pfam" id="PF13490"/>
    </source>
</evidence>
<reference evidence="3" key="1">
    <citation type="submission" date="2022-10" db="EMBL/GenBank/DDBJ databases">
        <authorList>
            <person name="Koch H."/>
        </authorList>
    </citation>
    <scope>NUCLEOTIDE SEQUENCE</scope>
    <source>
        <strain evidence="3">DNF</strain>
    </source>
</reference>
<dbReference type="KEGG" id="nti:DNFV4_04504"/>
<organism evidence="3 4">
    <name type="scientific">Nitrospira tepida</name>
    <dbReference type="NCBI Taxonomy" id="2973512"/>
    <lineage>
        <taxon>Bacteria</taxon>
        <taxon>Pseudomonadati</taxon>
        <taxon>Nitrospirota</taxon>
        <taxon>Nitrospiria</taxon>
        <taxon>Nitrospirales</taxon>
        <taxon>Nitrospiraceae</taxon>
        <taxon>Nitrospira</taxon>
    </lineage>
</organism>
<dbReference type="Pfam" id="PF13490">
    <property type="entry name" value="zf-HC2"/>
    <property type="match status" value="1"/>
</dbReference>
<gene>
    <name evidence="3" type="ORF">DNFV4_04504</name>
</gene>
<feature type="compositionally biased region" description="Low complexity" evidence="1">
    <location>
        <begin position="1"/>
        <end position="14"/>
    </location>
</feature>
<dbReference type="Gene3D" id="1.10.10.1320">
    <property type="entry name" value="Anti-sigma factor, zinc-finger domain"/>
    <property type="match status" value="1"/>
</dbReference>
<dbReference type="EMBL" id="OX365700">
    <property type="protein sequence ID" value="CAI4034060.1"/>
    <property type="molecule type" value="Genomic_DNA"/>
</dbReference>
<proteinExistence type="predicted"/>
<sequence>MAQARARNHSSASRRSGRASRSRKNKAHCLHILRQLSDYLDDELAQDVCTEIRRHLGACPNCEIFVTSLRQTISLCRQVAPKPLSVSAKAHLRHQIMQAAGIR</sequence>
<dbReference type="InterPro" id="IPR041916">
    <property type="entry name" value="Anti_sigma_zinc_sf"/>
</dbReference>
<feature type="compositionally biased region" description="Basic residues" evidence="1">
    <location>
        <begin position="15"/>
        <end position="26"/>
    </location>
</feature>
<name>A0AA86N3G6_9BACT</name>
<accession>A0AA86N3G6</accession>
<protein>
    <submittedName>
        <fullName evidence="3">Zf-HC2 domain-containing protein</fullName>
    </submittedName>
</protein>
<dbReference type="Proteomes" id="UP001179121">
    <property type="component" value="Chromosome"/>
</dbReference>
<keyword evidence="4" id="KW-1185">Reference proteome</keyword>
<evidence type="ECO:0000256" key="1">
    <source>
        <dbReference type="SAM" id="MobiDB-lite"/>
    </source>
</evidence>